<dbReference type="InterPro" id="IPR036390">
    <property type="entry name" value="WH_DNA-bd_sf"/>
</dbReference>
<dbReference type="RefSeq" id="WP_377184815.1">
    <property type="nucleotide sequence ID" value="NZ_JBHUOG010000002.1"/>
</dbReference>
<dbReference type="EMBL" id="JBHUOG010000002">
    <property type="protein sequence ID" value="MFD2795081.1"/>
    <property type="molecule type" value="Genomic_DNA"/>
</dbReference>
<evidence type="ECO:0000256" key="2">
    <source>
        <dbReference type="ARBA" id="ARBA00023125"/>
    </source>
</evidence>
<gene>
    <name evidence="4" type="ORF">ACFS27_16095</name>
</gene>
<reference evidence="5" key="1">
    <citation type="journal article" date="2019" name="Int. J. Syst. Evol. Microbiol.">
        <title>The Global Catalogue of Microorganisms (GCM) 10K type strain sequencing project: providing services to taxonomists for standard genome sequencing and annotation.</title>
        <authorList>
            <consortium name="The Broad Institute Genomics Platform"/>
            <consortium name="The Broad Institute Genome Sequencing Center for Infectious Disease"/>
            <person name="Wu L."/>
            <person name="Ma J."/>
        </authorList>
    </citation>
    <scope>NUCLEOTIDE SEQUENCE [LARGE SCALE GENOMIC DNA]</scope>
    <source>
        <strain evidence="5">CCM 7044</strain>
    </source>
</reference>
<name>A0ABW5VVM5_9MICO</name>
<evidence type="ECO:0000313" key="5">
    <source>
        <dbReference type="Proteomes" id="UP001597479"/>
    </source>
</evidence>
<sequence>MTDEPTEERGEERTAEREQFVDAMGDILASWNLSRSTGRTYGYLLTRAAPASSDEIRAELRLSAGAVSTAMRELVSWGLARTIPQAGSRRLLIEAAGGFEQLLAASQERSRAFIRTLRSGRSLTEDARAARRLDAVTDLFEAYVDAGERMLRDRG</sequence>
<dbReference type="Proteomes" id="UP001597479">
    <property type="component" value="Unassembled WGS sequence"/>
</dbReference>
<protein>
    <submittedName>
        <fullName evidence="4">GbsR/MarR family transcriptional regulator</fullName>
    </submittedName>
</protein>
<evidence type="ECO:0000313" key="4">
    <source>
        <dbReference type="EMBL" id="MFD2795081.1"/>
    </source>
</evidence>
<keyword evidence="3" id="KW-0804">Transcription</keyword>
<comment type="caution">
    <text evidence="4">The sequence shown here is derived from an EMBL/GenBank/DDBJ whole genome shotgun (WGS) entry which is preliminary data.</text>
</comment>
<evidence type="ECO:0000256" key="3">
    <source>
        <dbReference type="ARBA" id="ARBA00023163"/>
    </source>
</evidence>
<keyword evidence="5" id="KW-1185">Reference proteome</keyword>
<organism evidence="4 5">
    <name type="scientific">Promicromonospora vindobonensis</name>
    <dbReference type="NCBI Taxonomy" id="195748"/>
    <lineage>
        <taxon>Bacteria</taxon>
        <taxon>Bacillati</taxon>
        <taxon>Actinomycetota</taxon>
        <taxon>Actinomycetes</taxon>
        <taxon>Micrococcales</taxon>
        <taxon>Promicromonosporaceae</taxon>
        <taxon>Promicromonospora</taxon>
    </lineage>
</organism>
<dbReference type="InterPro" id="IPR036388">
    <property type="entry name" value="WH-like_DNA-bd_sf"/>
</dbReference>
<dbReference type="InterPro" id="IPR052362">
    <property type="entry name" value="HTH-GbsR_regulator"/>
</dbReference>
<accession>A0ABW5VVM5</accession>
<keyword evidence="2" id="KW-0238">DNA-binding</keyword>
<proteinExistence type="predicted"/>
<dbReference type="PANTHER" id="PTHR38465">
    <property type="entry name" value="HTH-TYPE TRANSCRIPTIONAL REGULATOR MJ1563-RELATED"/>
    <property type="match status" value="1"/>
</dbReference>
<dbReference type="SUPFAM" id="SSF46785">
    <property type="entry name" value="Winged helix' DNA-binding domain"/>
    <property type="match status" value="1"/>
</dbReference>
<dbReference type="PANTHER" id="PTHR38465:SF2">
    <property type="entry name" value="HTH-TYPE TRANSCRIPTIONAL REGULATOR MMPR5"/>
    <property type="match status" value="1"/>
</dbReference>
<evidence type="ECO:0000256" key="1">
    <source>
        <dbReference type="ARBA" id="ARBA00023015"/>
    </source>
</evidence>
<dbReference type="Gene3D" id="1.10.10.10">
    <property type="entry name" value="Winged helix-like DNA-binding domain superfamily/Winged helix DNA-binding domain"/>
    <property type="match status" value="1"/>
</dbReference>
<keyword evidence="1" id="KW-0805">Transcription regulation</keyword>